<dbReference type="SMART" id="SM00382">
    <property type="entry name" value="AAA"/>
    <property type="match status" value="1"/>
</dbReference>
<dbReference type="InterPro" id="IPR027417">
    <property type="entry name" value="P-loop_NTPase"/>
</dbReference>
<dbReference type="PROSITE" id="PS50929">
    <property type="entry name" value="ABC_TM1F"/>
    <property type="match status" value="1"/>
</dbReference>
<keyword evidence="4" id="KW-0547">Nucleotide-binding</keyword>
<evidence type="ECO:0000313" key="12">
    <source>
        <dbReference type="Proteomes" id="UP000195437"/>
    </source>
</evidence>
<dbReference type="EMBL" id="CP021434">
    <property type="protein sequence ID" value="ARU60392.1"/>
    <property type="molecule type" value="Genomic_DNA"/>
</dbReference>
<comment type="subcellular location">
    <subcellularLocation>
        <location evidence="1">Cell membrane</location>
        <topology evidence="1">Multi-pass membrane protein</topology>
    </subcellularLocation>
</comment>
<dbReference type="AlphaFoldDB" id="A0A1Y0IIR3"/>
<organism evidence="11 12">
    <name type="scientific">Tumebacillus avium</name>
    <dbReference type="NCBI Taxonomy" id="1903704"/>
    <lineage>
        <taxon>Bacteria</taxon>
        <taxon>Bacillati</taxon>
        <taxon>Bacillota</taxon>
        <taxon>Bacilli</taxon>
        <taxon>Bacillales</taxon>
        <taxon>Alicyclobacillaceae</taxon>
        <taxon>Tumebacillus</taxon>
    </lineage>
</organism>
<dbReference type="PANTHER" id="PTHR43394">
    <property type="entry name" value="ATP-DEPENDENT PERMEASE MDL1, MITOCHONDRIAL"/>
    <property type="match status" value="1"/>
</dbReference>
<accession>A0A1Y0IIR3</accession>
<dbReference type="Gene3D" id="3.40.50.300">
    <property type="entry name" value="P-loop containing nucleotide triphosphate hydrolases"/>
    <property type="match status" value="1"/>
</dbReference>
<evidence type="ECO:0000256" key="7">
    <source>
        <dbReference type="ARBA" id="ARBA00023136"/>
    </source>
</evidence>
<dbReference type="InterPro" id="IPR011527">
    <property type="entry name" value="ABC1_TM_dom"/>
</dbReference>
<gene>
    <name evidence="11" type="ORF">CBW65_04405</name>
</gene>
<dbReference type="SUPFAM" id="SSF90123">
    <property type="entry name" value="ABC transporter transmembrane region"/>
    <property type="match status" value="1"/>
</dbReference>
<dbReference type="FunFam" id="3.40.50.300:FF:000218">
    <property type="entry name" value="Multidrug ABC transporter ATP-binding protein"/>
    <property type="match status" value="1"/>
</dbReference>
<feature type="transmembrane region" description="Helical" evidence="8">
    <location>
        <begin position="147"/>
        <end position="165"/>
    </location>
</feature>
<dbReference type="InterPro" id="IPR036640">
    <property type="entry name" value="ABC1_TM_sf"/>
</dbReference>
<sequence length="567" mass="64812">MPYKRKLFGVIAFGLIATLSELAIPKFIQHIIDVVLIERDFAGLWEILFIIAGLVVVIVAVKAVRNLLQRQVIERASSDSQHLTFQHLRNLGVSYFERNAVGEILSFMNTQMTAVQQIYRQYLPVMIEQTVFAVVSFIFMMQISLKLTLFVIPCFLIYYLFGPWFERKAATFGRNSSQGLRELNQKIYESLAAMPEIRAFASEQWEMERLHAAHRFFRSTYMKYVLFAWLRGTFRRLSYYLGAIGIFLYGAYLVQHNDLSTGEFVAFILYYFAGMHILTAIVTAVTEQQLLIYQIEPLHQFIYQKPEVVEPIVPIELESIRGEIIFSNVHFGYSDRQPILKGFDMRIRVGERVALVGKSGEGKTTLLKLIGRFYDPTAGEVYLDGVPLQKLSFAQLRNAIGFVFQETYLFNTSIKENIRFGNPEATEEEVIEAAKAANCHEFIMKLEHGYDTHIGERGFKLSGGQKQRISIARLFIKNPSIVVLDEATSALDNISESKVKEALDRLFAGRTVIAIAHRLSTIRDYDNIVFVGQGKNLEMGNFEDLMEQQGHFYQMVSGIHEDAEVIA</sequence>
<comment type="similarity">
    <text evidence="2">Belongs to the ABC transporter superfamily.</text>
</comment>
<dbReference type="GO" id="GO:0005886">
    <property type="term" value="C:plasma membrane"/>
    <property type="evidence" value="ECO:0007669"/>
    <property type="project" value="UniProtKB-SubCell"/>
</dbReference>
<keyword evidence="3 8" id="KW-0812">Transmembrane</keyword>
<dbReference type="InterPro" id="IPR003593">
    <property type="entry name" value="AAA+_ATPase"/>
</dbReference>
<protein>
    <recommendedName>
        <fullName evidence="13">ABC transporter ATP-binding protein</fullName>
    </recommendedName>
</protein>
<evidence type="ECO:0000256" key="8">
    <source>
        <dbReference type="SAM" id="Phobius"/>
    </source>
</evidence>
<dbReference type="InterPro" id="IPR017871">
    <property type="entry name" value="ABC_transporter-like_CS"/>
</dbReference>
<feature type="transmembrane region" description="Helical" evidence="8">
    <location>
        <begin position="267"/>
        <end position="285"/>
    </location>
</feature>
<evidence type="ECO:0000256" key="3">
    <source>
        <dbReference type="ARBA" id="ARBA00022692"/>
    </source>
</evidence>
<dbReference type="KEGG" id="tum:CBW65_04405"/>
<dbReference type="GO" id="GO:0005524">
    <property type="term" value="F:ATP binding"/>
    <property type="evidence" value="ECO:0007669"/>
    <property type="project" value="UniProtKB-KW"/>
</dbReference>
<evidence type="ECO:0008006" key="13">
    <source>
        <dbReference type="Google" id="ProtNLM"/>
    </source>
</evidence>
<evidence type="ECO:0000259" key="10">
    <source>
        <dbReference type="PROSITE" id="PS50929"/>
    </source>
</evidence>
<keyword evidence="6 8" id="KW-1133">Transmembrane helix</keyword>
<dbReference type="PROSITE" id="PS50893">
    <property type="entry name" value="ABC_TRANSPORTER_2"/>
    <property type="match status" value="1"/>
</dbReference>
<evidence type="ECO:0000256" key="5">
    <source>
        <dbReference type="ARBA" id="ARBA00022840"/>
    </source>
</evidence>
<dbReference type="CDD" id="cd07346">
    <property type="entry name" value="ABC_6TM_exporters"/>
    <property type="match status" value="1"/>
</dbReference>
<keyword evidence="12" id="KW-1185">Reference proteome</keyword>
<dbReference type="PANTHER" id="PTHR43394:SF1">
    <property type="entry name" value="ATP-BINDING CASSETTE SUB-FAMILY B MEMBER 10, MITOCHONDRIAL"/>
    <property type="match status" value="1"/>
</dbReference>
<evidence type="ECO:0000256" key="6">
    <source>
        <dbReference type="ARBA" id="ARBA00022989"/>
    </source>
</evidence>
<dbReference type="Pfam" id="PF00005">
    <property type="entry name" value="ABC_tran"/>
    <property type="match status" value="1"/>
</dbReference>
<dbReference type="InterPro" id="IPR039421">
    <property type="entry name" value="Type_1_exporter"/>
</dbReference>
<feature type="transmembrane region" description="Helical" evidence="8">
    <location>
        <begin position="122"/>
        <end position="141"/>
    </location>
</feature>
<evidence type="ECO:0000259" key="9">
    <source>
        <dbReference type="PROSITE" id="PS50893"/>
    </source>
</evidence>
<dbReference type="GO" id="GO:0015421">
    <property type="term" value="F:ABC-type oligopeptide transporter activity"/>
    <property type="evidence" value="ECO:0007669"/>
    <property type="project" value="TreeGrafter"/>
</dbReference>
<feature type="domain" description="ABC transmembrane type-1" evidence="10">
    <location>
        <begin position="8"/>
        <end position="290"/>
    </location>
</feature>
<evidence type="ECO:0000313" key="11">
    <source>
        <dbReference type="EMBL" id="ARU60392.1"/>
    </source>
</evidence>
<feature type="transmembrane region" description="Helical" evidence="8">
    <location>
        <begin position="237"/>
        <end position="255"/>
    </location>
</feature>
<dbReference type="GO" id="GO:0016887">
    <property type="term" value="F:ATP hydrolysis activity"/>
    <property type="evidence" value="ECO:0007669"/>
    <property type="project" value="InterPro"/>
</dbReference>
<keyword evidence="7 8" id="KW-0472">Membrane</keyword>
<dbReference type="Pfam" id="PF00664">
    <property type="entry name" value="ABC_membrane"/>
    <property type="match status" value="1"/>
</dbReference>
<feature type="transmembrane region" description="Helical" evidence="8">
    <location>
        <begin position="47"/>
        <end position="68"/>
    </location>
</feature>
<dbReference type="SUPFAM" id="SSF52540">
    <property type="entry name" value="P-loop containing nucleoside triphosphate hydrolases"/>
    <property type="match status" value="1"/>
</dbReference>
<dbReference type="Gene3D" id="1.20.1560.10">
    <property type="entry name" value="ABC transporter type 1, transmembrane domain"/>
    <property type="match status" value="1"/>
</dbReference>
<feature type="domain" description="ABC transporter" evidence="9">
    <location>
        <begin position="324"/>
        <end position="558"/>
    </location>
</feature>
<evidence type="ECO:0000256" key="4">
    <source>
        <dbReference type="ARBA" id="ARBA00022741"/>
    </source>
</evidence>
<dbReference type="PROSITE" id="PS00211">
    <property type="entry name" value="ABC_TRANSPORTER_1"/>
    <property type="match status" value="1"/>
</dbReference>
<evidence type="ECO:0000256" key="1">
    <source>
        <dbReference type="ARBA" id="ARBA00004651"/>
    </source>
</evidence>
<dbReference type="InterPro" id="IPR003439">
    <property type="entry name" value="ABC_transporter-like_ATP-bd"/>
</dbReference>
<dbReference type="Proteomes" id="UP000195437">
    <property type="component" value="Chromosome"/>
</dbReference>
<reference evidence="12" key="1">
    <citation type="submission" date="2017-05" db="EMBL/GenBank/DDBJ databases">
        <authorList>
            <person name="Sung H."/>
        </authorList>
    </citation>
    <scope>NUCLEOTIDE SEQUENCE [LARGE SCALE GENOMIC DNA]</scope>
    <source>
        <strain evidence="12">AR23208</strain>
    </source>
</reference>
<proteinExistence type="inferred from homology"/>
<evidence type="ECO:0000256" key="2">
    <source>
        <dbReference type="ARBA" id="ARBA00005417"/>
    </source>
</evidence>
<name>A0A1Y0IIR3_9BACL</name>
<keyword evidence="5" id="KW-0067">ATP-binding</keyword>